<dbReference type="HOGENOM" id="CLU_3194490_0_0_2"/>
<dbReference type="Proteomes" id="UP000005233">
    <property type="component" value="Chromosome"/>
</dbReference>
<evidence type="ECO:0000256" key="1">
    <source>
        <dbReference type="SAM" id="Phobius"/>
    </source>
</evidence>
<dbReference type="EMBL" id="CP003243">
    <property type="protein sequence ID" value="AFD01121.1"/>
    <property type="molecule type" value="Genomic_DNA"/>
</dbReference>
<gene>
    <name evidence="2" type="ordered locus">Mtc_2390</name>
</gene>
<name>H8I6C3_METCZ</name>
<sequence>MIELEIGILIGIVLMFCLMVHKEIHNASITLTNMYYELVCYGRRR</sequence>
<feature type="transmembrane region" description="Helical" evidence="1">
    <location>
        <begin position="6"/>
        <end position="24"/>
    </location>
</feature>
<dbReference type="KEGG" id="mez:Mtc_2390"/>
<reference evidence="2 3" key="1">
    <citation type="journal article" date="2012" name="J. Bacteriol.">
        <title>Complete genome sequence of a thermophilic methanogen, Methanocella conradii HZ254, isolated from Chinese rice field soil.</title>
        <authorList>
            <person name="Lu Z."/>
            <person name="Lu Y."/>
        </authorList>
    </citation>
    <scope>NUCLEOTIDE SEQUENCE [LARGE SCALE GENOMIC DNA]</scope>
    <source>
        <strain evidence="3">DSM 24694 / JCM 17849 / CGMCC 1.5162 / HZ254</strain>
    </source>
</reference>
<protein>
    <submittedName>
        <fullName evidence="2">Uncharacterized protein</fullName>
    </submittedName>
</protein>
<keyword evidence="1" id="KW-0812">Transmembrane</keyword>
<keyword evidence="1" id="KW-1133">Transmembrane helix</keyword>
<evidence type="ECO:0000313" key="3">
    <source>
        <dbReference type="Proteomes" id="UP000005233"/>
    </source>
</evidence>
<keyword evidence="3" id="KW-1185">Reference proteome</keyword>
<evidence type="ECO:0000313" key="2">
    <source>
        <dbReference type="EMBL" id="AFD01121.1"/>
    </source>
</evidence>
<dbReference type="AlphaFoldDB" id="H8I6C3"/>
<organism evidence="2 3">
    <name type="scientific">Methanocella conradii (strain DSM 24694 / JCM 17849 / CGMCC 1.5162 / HZ254)</name>
    <dbReference type="NCBI Taxonomy" id="1041930"/>
    <lineage>
        <taxon>Archaea</taxon>
        <taxon>Methanobacteriati</taxon>
        <taxon>Methanobacteriota</taxon>
        <taxon>Stenosarchaea group</taxon>
        <taxon>Methanomicrobia</taxon>
        <taxon>Methanocellales</taxon>
        <taxon>Methanocellaceae</taxon>
        <taxon>Methanocella</taxon>
    </lineage>
</organism>
<proteinExistence type="predicted"/>
<accession>H8I6C3</accession>
<keyword evidence="1" id="KW-0472">Membrane</keyword>